<evidence type="ECO:0008006" key="4">
    <source>
        <dbReference type="Google" id="ProtNLM"/>
    </source>
</evidence>
<keyword evidence="1" id="KW-0812">Transmembrane</keyword>
<dbReference type="EMBL" id="BMID01000001">
    <property type="protein sequence ID" value="GFZ99783.1"/>
    <property type="molecule type" value="Genomic_DNA"/>
</dbReference>
<evidence type="ECO:0000256" key="1">
    <source>
        <dbReference type="SAM" id="Phobius"/>
    </source>
</evidence>
<accession>A0ABQ1F578</accession>
<evidence type="ECO:0000313" key="2">
    <source>
        <dbReference type="EMBL" id="GFZ99783.1"/>
    </source>
</evidence>
<sequence length="133" mass="14367">MRLILTFLIVAAAIIDLVIGIGFFLNPVSAGSDFGLVPAGEQGRAVLRADMTAFFITAAIFMVWGAWKRRGDLLLMPIALFGVAFIGRGLSAVVDGTYDGWWLPMLVEAAHVIVLAYARLALPHHRVEETGEA</sequence>
<feature type="transmembrane region" description="Helical" evidence="1">
    <location>
        <begin position="74"/>
        <end position="94"/>
    </location>
</feature>
<keyword evidence="1" id="KW-0472">Membrane</keyword>
<keyword evidence="1" id="KW-1133">Transmembrane helix</keyword>
<proteinExistence type="predicted"/>
<evidence type="ECO:0000313" key="3">
    <source>
        <dbReference type="Proteomes" id="UP000603317"/>
    </source>
</evidence>
<feature type="transmembrane region" description="Helical" evidence="1">
    <location>
        <begin position="45"/>
        <end position="67"/>
    </location>
</feature>
<name>A0ABQ1F578_9SPHN</name>
<dbReference type="Proteomes" id="UP000603317">
    <property type="component" value="Unassembled WGS sequence"/>
</dbReference>
<comment type="caution">
    <text evidence="2">The sequence shown here is derived from an EMBL/GenBank/DDBJ whole genome shotgun (WGS) entry which is preliminary data.</text>
</comment>
<organism evidence="2 3">
    <name type="scientific">Blastomonas marina</name>
    <dbReference type="NCBI Taxonomy" id="1867408"/>
    <lineage>
        <taxon>Bacteria</taxon>
        <taxon>Pseudomonadati</taxon>
        <taxon>Pseudomonadota</taxon>
        <taxon>Alphaproteobacteria</taxon>
        <taxon>Sphingomonadales</taxon>
        <taxon>Sphingomonadaceae</taxon>
        <taxon>Blastomonas</taxon>
    </lineage>
</organism>
<protein>
    <recommendedName>
        <fullName evidence="4">DUF4345 domain-containing protein</fullName>
    </recommendedName>
</protein>
<keyword evidence="3" id="KW-1185">Reference proteome</keyword>
<dbReference type="RefSeq" id="WP_188641225.1">
    <property type="nucleotide sequence ID" value="NZ_BMID01000001.1"/>
</dbReference>
<feature type="transmembrane region" description="Helical" evidence="1">
    <location>
        <begin position="100"/>
        <end position="118"/>
    </location>
</feature>
<reference evidence="3" key="1">
    <citation type="journal article" date="2019" name="Int. J. Syst. Evol. Microbiol.">
        <title>The Global Catalogue of Microorganisms (GCM) 10K type strain sequencing project: providing services to taxonomists for standard genome sequencing and annotation.</title>
        <authorList>
            <consortium name="The Broad Institute Genomics Platform"/>
            <consortium name="The Broad Institute Genome Sequencing Center for Infectious Disease"/>
            <person name="Wu L."/>
            <person name="Ma J."/>
        </authorList>
    </citation>
    <scope>NUCLEOTIDE SEQUENCE [LARGE SCALE GENOMIC DNA]</scope>
    <source>
        <strain evidence="3">CGMCC 1.15297</strain>
    </source>
</reference>
<feature type="transmembrane region" description="Helical" evidence="1">
    <location>
        <begin position="7"/>
        <end position="25"/>
    </location>
</feature>
<gene>
    <name evidence="2" type="ORF">GCM10010923_05250</name>
</gene>